<proteinExistence type="predicted"/>
<keyword evidence="1" id="KW-0812">Transmembrane</keyword>
<keyword evidence="3" id="KW-1185">Reference proteome</keyword>
<evidence type="ECO:0000256" key="1">
    <source>
        <dbReference type="SAM" id="Phobius"/>
    </source>
</evidence>
<protein>
    <submittedName>
        <fullName evidence="2">Uncharacterized protein</fullName>
    </submittedName>
</protein>
<dbReference type="Proteomes" id="UP000218244">
    <property type="component" value="Chromosome"/>
</dbReference>
<evidence type="ECO:0000313" key="2">
    <source>
        <dbReference type="EMBL" id="BAU96150.1"/>
    </source>
</evidence>
<dbReference type="KEGG" id="csur:N24_1888"/>
<sequence>MAENNGGSDDLKPISVDGVVNGEVRSDKEKQAFEKITGDDLRRRAEQIRKRRLAKAQEDASKRKPLFGLGRIAITVLAGAVFIGTTLWISTTSGGFDDKVSANNEQIVTLRNEVNDLKNTAEAMPKKETLASQFDAAASRAQNVADLQNQLAGIITSVDDDVATEQFKAIVDELKPKFTVSAGTTGEFQAAGRWYQPQEVVVGDNNRPTWAPMGAESWEWAVIPTLSMSDTEHVVVMWEARLTGGDRDGALLAWVTADYNINTGVFSSLALAHTYEGHQRIGATTSPTEFGAHGTNAEASAARAGGEAGELEGEDIFVDELQRALEIAELNKAQENR</sequence>
<gene>
    <name evidence="2" type="ORF">N24_1888</name>
</gene>
<evidence type="ECO:0000313" key="3">
    <source>
        <dbReference type="Proteomes" id="UP000218244"/>
    </source>
</evidence>
<dbReference type="EMBL" id="AP017369">
    <property type="protein sequence ID" value="BAU96150.1"/>
    <property type="molecule type" value="Genomic_DNA"/>
</dbReference>
<keyword evidence="1" id="KW-0472">Membrane</keyword>
<reference evidence="2 3" key="1">
    <citation type="submission" date="2016-02" db="EMBL/GenBank/DDBJ databases">
        <title>Corynebacterium glutamicum N24 whole genome sequencing project.</title>
        <authorList>
            <person name="Matsutani M."/>
            <person name="Nangtapong N."/>
            <person name="Yakushi T."/>
            <person name="Matsushita K."/>
        </authorList>
    </citation>
    <scope>NUCLEOTIDE SEQUENCE [LARGE SCALE GENOMIC DNA]</scope>
    <source>
        <strain evidence="2 3">N24</strain>
    </source>
</reference>
<organism evidence="2 3">
    <name type="scientific">Corynebacterium suranareeae</name>
    <dbReference type="NCBI Taxonomy" id="2506452"/>
    <lineage>
        <taxon>Bacteria</taxon>
        <taxon>Bacillati</taxon>
        <taxon>Actinomycetota</taxon>
        <taxon>Actinomycetes</taxon>
        <taxon>Mycobacteriales</taxon>
        <taxon>Corynebacteriaceae</taxon>
        <taxon>Corynebacterium</taxon>
    </lineage>
</organism>
<feature type="transmembrane region" description="Helical" evidence="1">
    <location>
        <begin position="69"/>
        <end position="89"/>
    </location>
</feature>
<keyword evidence="1" id="KW-1133">Transmembrane helix</keyword>
<dbReference type="AlphaFoldDB" id="A0A160PUB0"/>
<accession>A0A160PUB0</accession>
<name>A0A160PUB0_9CORY</name>
<dbReference type="RefSeq" id="WP_096456448.1">
    <property type="nucleotide sequence ID" value="NZ_AP017369.1"/>
</dbReference>